<feature type="chain" id="PRO_5040194149" description="Secreted protein" evidence="2">
    <location>
        <begin position="23"/>
        <end position="114"/>
    </location>
</feature>
<organism evidence="3 4">
    <name type="scientific">Austropuccinia psidii MF-1</name>
    <dbReference type="NCBI Taxonomy" id="1389203"/>
    <lineage>
        <taxon>Eukaryota</taxon>
        <taxon>Fungi</taxon>
        <taxon>Dikarya</taxon>
        <taxon>Basidiomycota</taxon>
        <taxon>Pucciniomycotina</taxon>
        <taxon>Pucciniomycetes</taxon>
        <taxon>Pucciniales</taxon>
        <taxon>Sphaerophragmiaceae</taxon>
        <taxon>Austropuccinia</taxon>
    </lineage>
</organism>
<reference evidence="3" key="1">
    <citation type="submission" date="2021-03" db="EMBL/GenBank/DDBJ databases">
        <title>Draft genome sequence of rust myrtle Austropuccinia psidii MF-1, a brazilian biotype.</title>
        <authorList>
            <person name="Quecine M.C."/>
            <person name="Pachon D.M.R."/>
            <person name="Bonatelli M.L."/>
            <person name="Correr F.H."/>
            <person name="Franceschini L.M."/>
            <person name="Leite T.F."/>
            <person name="Margarido G.R.A."/>
            <person name="Almeida C.A."/>
            <person name="Ferrarezi J.A."/>
            <person name="Labate C.A."/>
        </authorList>
    </citation>
    <scope>NUCLEOTIDE SEQUENCE</scope>
    <source>
        <strain evidence="3">MF-1</strain>
    </source>
</reference>
<feature type="compositionally biased region" description="Basic residues" evidence="1">
    <location>
        <begin position="84"/>
        <end position="94"/>
    </location>
</feature>
<dbReference type="Proteomes" id="UP000765509">
    <property type="component" value="Unassembled WGS sequence"/>
</dbReference>
<evidence type="ECO:0000313" key="4">
    <source>
        <dbReference type="Proteomes" id="UP000765509"/>
    </source>
</evidence>
<accession>A0A9Q3DDK0</accession>
<feature type="compositionally biased region" description="Basic and acidic residues" evidence="1">
    <location>
        <begin position="69"/>
        <end position="78"/>
    </location>
</feature>
<sequence>MKFELASVLLVLALLQLSTVYGFSCGKATFATCQYKPSGRSSLGPAGGQGDDWTCPDGTELCCNKASDPEKAYTKEEISDICPPKRKGTPKKKGKDQDKSKAPGKPKEEDKPNQ</sequence>
<feature type="compositionally biased region" description="Basic and acidic residues" evidence="1">
    <location>
        <begin position="95"/>
        <end position="114"/>
    </location>
</feature>
<dbReference type="AlphaFoldDB" id="A0A9Q3DDK0"/>
<feature type="region of interest" description="Disordered" evidence="1">
    <location>
        <begin position="69"/>
        <end position="114"/>
    </location>
</feature>
<keyword evidence="4" id="KW-1185">Reference proteome</keyword>
<feature type="signal peptide" evidence="2">
    <location>
        <begin position="1"/>
        <end position="22"/>
    </location>
</feature>
<evidence type="ECO:0000256" key="1">
    <source>
        <dbReference type="SAM" id="MobiDB-lite"/>
    </source>
</evidence>
<evidence type="ECO:0000256" key="2">
    <source>
        <dbReference type="SAM" id="SignalP"/>
    </source>
</evidence>
<evidence type="ECO:0008006" key="5">
    <source>
        <dbReference type="Google" id="ProtNLM"/>
    </source>
</evidence>
<protein>
    <recommendedName>
        <fullName evidence="5">Secreted protein</fullName>
    </recommendedName>
</protein>
<evidence type="ECO:0000313" key="3">
    <source>
        <dbReference type="EMBL" id="MBW0501284.1"/>
    </source>
</evidence>
<comment type="caution">
    <text evidence="3">The sequence shown here is derived from an EMBL/GenBank/DDBJ whole genome shotgun (WGS) entry which is preliminary data.</text>
</comment>
<gene>
    <name evidence="3" type="ORF">O181_040999</name>
</gene>
<dbReference type="EMBL" id="AVOT02016245">
    <property type="protein sequence ID" value="MBW0501284.1"/>
    <property type="molecule type" value="Genomic_DNA"/>
</dbReference>
<proteinExistence type="predicted"/>
<keyword evidence="2" id="KW-0732">Signal</keyword>
<name>A0A9Q3DDK0_9BASI</name>